<dbReference type="PANTHER" id="PTHR24228:SF74">
    <property type="entry name" value="G-PROTEIN COUPLED RECEPTORS FAMILY 1 PROFILE DOMAIN-CONTAINING PROTEIN"/>
    <property type="match status" value="1"/>
</dbReference>
<sequence>MEYPEDNQNFIFPPHQDKSFTSNLPPEDIRAGFVLSILISVIGSIINLITLISLCRSKKLMGQSTTIFVVSLTISDLFYCIICLPLTADTFYECYLCRIGIVCRLYAFIFYWNITVMMMNQAALAFNRYILVCHPPESVIKFNRLTNILILGSVWLLPFLALLVPLTGLWGNMGFDDGTGTCTMIDSKEGKGSPRQTFLIIGLVLPGFVIVFCYSRIYLIVKRSKKQLKSHRNTDFDLHQTSFSSSLECQNSQIKEQKNSNGRSKKESRISLTLFMIFLSFVICTAPPALVLAIDPSAKLYPHWHIPLYAFGWCFGLINPCIYIILNASYRKAFIELFKDLKACIS</sequence>
<evidence type="ECO:0000256" key="10">
    <source>
        <dbReference type="SAM" id="Phobius"/>
    </source>
</evidence>
<feature type="non-terminal residue" evidence="12">
    <location>
        <position position="346"/>
    </location>
</feature>
<feature type="domain" description="G-protein coupled receptors family 1 profile" evidence="11">
    <location>
        <begin position="46"/>
        <end position="323"/>
    </location>
</feature>
<dbReference type="GO" id="GO:0005886">
    <property type="term" value="C:plasma membrane"/>
    <property type="evidence" value="ECO:0007669"/>
    <property type="project" value="UniProtKB-SubCell"/>
</dbReference>
<feature type="transmembrane region" description="Helical" evidence="10">
    <location>
        <begin position="306"/>
        <end position="326"/>
    </location>
</feature>
<dbReference type="InterPro" id="IPR017452">
    <property type="entry name" value="GPCR_Rhodpsn_7TM"/>
</dbReference>
<name>A0A0K2TDZ8_LEPSM</name>
<evidence type="ECO:0000256" key="8">
    <source>
        <dbReference type="ARBA" id="ARBA00023170"/>
    </source>
</evidence>
<evidence type="ECO:0000256" key="6">
    <source>
        <dbReference type="ARBA" id="ARBA00023040"/>
    </source>
</evidence>
<dbReference type="Gene3D" id="1.20.1070.10">
    <property type="entry name" value="Rhodopsin 7-helix transmembrane proteins"/>
    <property type="match status" value="1"/>
</dbReference>
<accession>A0A0K2TDZ8</accession>
<proteinExistence type="inferred from homology"/>
<comment type="subcellular location">
    <subcellularLocation>
        <location evidence="1">Cell membrane</location>
        <topology evidence="1">Multi-pass membrane protein</topology>
    </subcellularLocation>
</comment>
<comment type="similarity">
    <text evidence="2">Belongs to the G-protein coupled receptor 1 family.</text>
</comment>
<reference evidence="12" key="1">
    <citation type="submission" date="2014-05" db="EMBL/GenBank/DDBJ databases">
        <authorList>
            <person name="Chronopoulou M."/>
        </authorList>
    </citation>
    <scope>NUCLEOTIDE SEQUENCE</scope>
    <source>
        <tissue evidence="12">Whole organism</tissue>
    </source>
</reference>
<keyword evidence="9" id="KW-0807">Transducer</keyword>
<dbReference type="OrthoDB" id="10044919at2759"/>
<evidence type="ECO:0000256" key="4">
    <source>
        <dbReference type="ARBA" id="ARBA00022692"/>
    </source>
</evidence>
<keyword evidence="8" id="KW-0675">Receptor</keyword>
<keyword evidence="7 10" id="KW-0472">Membrane</keyword>
<feature type="transmembrane region" description="Helical" evidence="10">
    <location>
        <begin position="148"/>
        <end position="170"/>
    </location>
</feature>
<dbReference type="PANTHER" id="PTHR24228">
    <property type="entry name" value="B2 BRADYKININ RECEPTOR/ANGIOTENSIN II RECEPTOR"/>
    <property type="match status" value="1"/>
</dbReference>
<feature type="transmembrane region" description="Helical" evidence="10">
    <location>
        <begin position="33"/>
        <end position="55"/>
    </location>
</feature>
<feature type="transmembrane region" description="Helical" evidence="10">
    <location>
        <begin position="272"/>
        <end position="294"/>
    </location>
</feature>
<dbReference type="InterPro" id="IPR000276">
    <property type="entry name" value="GPCR_Rhodpsn"/>
</dbReference>
<keyword evidence="3" id="KW-1003">Cell membrane</keyword>
<evidence type="ECO:0000259" key="11">
    <source>
        <dbReference type="PROSITE" id="PS50262"/>
    </source>
</evidence>
<keyword evidence="5 10" id="KW-1133">Transmembrane helix</keyword>
<protein>
    <recommendedName>
        <fullName evidence="11">G-protein coupled receptors family 1 profile domain-containing protein</fullName>
    </recommendedName>
</protein>
<dbReference type="Pfam" id="PF00001">
    <property type="entry name" value="7tm_1"/>
    <property type="match status" value="1"/>
</dbReference>
<dbReference type="EMBL" id="HACA01006889">
    <property type="protein sequence ID" value="CDW24250.1"/>
    <property type="molecule type" value="Transcribed_RNA"/>
</dbReference>
<feature type="transmembrane region" description="Helical" evidence="10">
    <location>
        <begin position="108"/>
        <end position="127"/>
    </location>
</feature>
<dbReference type="PRINTS" id="PR00237">
    <property type="entry name" value="GPCRRHODOPSN"/>
</dbReference>
<dbReference type="AlphaFoldDB" id="A0A0K2TDZ8"/>
<feature type="transmembrane region" description="Helical" evidence="10">
    <location>
        <begin position="198"/>
        <end position="221"/>
    </location>
</feature>
<evidence type="ECO:0000256" key="5">
    <source>
        <dbReference type="ARBA" id="ARBA00022989"/>
    </source>
</evidence>
<gene>
    <name evidence="12" type="primary">Dana\GF20907</name>
</gene>
<evidence type="ECO:0000313" key="12">
    <source>
        <dbReference type="EMBL" id="CDW24249.1"/>
    </source>
</evidence>
<organism evidence="12">
    <name type="scientific">Lepeophtheirus salmonis</name>
    <name type="common">Salmon louse</name>
    <name type="synonym">Caligus salmonis</name>
    <dbReference type="NCBI Taxonomy" id="72036"/>
    <lineage>
        <taxon>Eukaryota</taxon>
        <taxon>Metazoa</taxon>
        <taxon>Ecdysozoa</taxon>
        <taxon>Arthropoda</taxon>
        <taxon>Crustacea</taxon>
        <taxon>Multicrustacea</taxon>
        <taxon>Hexanauplia</taxon>
        <taxon>Copepoda</taxon>
        <taxon>Siphonostomatoida</taxon>
        <taxon>Caligidae</taxon>
        <taxon>Lepeophtheirus</taxon>
    </lineage>
</organism>
<evidence type="ECO:0000256" key="2">
    <source>
        <dbReference type="ARBA" id="ARBA00010663"/>
    </source>
</evidence>
<keyword evidence="6" id="KW-0297">G-protein coupled receptor</keyword>
<keyword evidence="4 10" id="KW-0812">Transmembrane</keyword>
<dbReference type="SUPFAM" id="SSF81321">
    <property type="entry name" value="Family A G protein-coupled receptor-like"/>
    <property type="match status" value="1"/>
</dbReference>
<evidence type="ECO:0000256" key="9">
    <source>
        <dbReference type="ARBA" id="ARBA00023224"/>
    </source>
</evidence>
<feature type="transmembrane region" description="Helical" evidence="10">
    <location>
        <begin position="67"/>
        <end position="88"/>
    </location>
</feature>
<dbReference type="PROSITE" id="PS50262">
    <property type="entry name" value="G_PROTEIN_RECEP_F1_2"/>
    <property type="match status" value="1"/>
</dbReference>
<evidence type="ECO:0000256" key="3">
    <source>
        <dbReference type="ARBA" id="ARBA00022475"/>
    </source>
</evidence>
<dbReference type="GO" id="GO:0004930">
    <property type="term" value="F:G protein-coupled receptor activity"/>
    <property type="evidence" value="ECO:0007669"/>
    <property type="project" value="UniProtKB-KW"/>
</dbReference>
<evidence type="ECO:0000256" key="7">
    <source>
        <dbReference type="ARBA" id="ARBA00023136"/>
    </source>
</evidence>
<dbReference type="EMBL" id="HACA01006888">
    <property type="protein sequence ID" value="CDW24249.1"/>
    <property type="molecule type" value="Transcribed_RNA"/>
</dbReference>
<evidence type="ECO:0000256" key="1">
    <source>
        <dbReference type="ARBA" id="ARBA00004651"/>
    </source>
</evidence>